<comment type="caution">
    <text evidence="2">The sequence shown here is derived from an EMBL/GenBank/DDBJ whole genome shotgun (WGS) entry which is preliminary data.</text>
</comment>
<feature type="region of interest" description="Disordered" evidence="1">
    <location>
        <begin position="76"/>
        <end position="108"/>
    </location>
</feature>
<dbReference type="EMBL" id="LNIX01000004">
    <property type="protein sequence ID" value="OXA56395.1"/>
    <property type="molecule type" value="Genomic_DNA"/>
</dbReference>
<feature type="compositionally biased region" description="Low complexity" evidence="1">
    <location>
        <begin position="93"/>
        <end position="103"/>
    </location>
</feature>
<keyword evidence="3" id="KW-1185">Reference proteome</keyword>
<reference evidence="2 3" key="1">
    <citation type="submission" date="2015-12" db="EMBL/GenBank/DDBJ databases">
        <title>The genome of Folsomia candida.</title>
        <authorList>
            <person name="Faddeeva A."/>
            <person name="Derks M.F."/>
            <person name="Anvar Y."/>
            <person name="Smit S."/>
            <person name="Van Straalen N."/>
            <person name="Roelofs D."/>
        </authorList>
    </citation>
    <scope>NUCLEOTIDE SEQUENCE [LARGE SCALE GENOMIC DNA]</scope>
    <source>
        <strain evidence="2 3">VU population</strain>
        <tissue evidence="2">Whole body</tissue>
    </source>
</reference>
<organism evidence="2 3">
    <name type="scientific">Folsomia candida</name>
    <name type="common">Springtail</name>
    <dbReference type="NCBI Taxonomy" id="158441"/>
    <lineage>
        <taxon>Eukaryota</taxon>
        <taxon>Metazoa</taxon>
        <taxon>Ecdysozoa</taxon>
        <taxon>Arthropoda</taxon>
        <taxon>Hexapoda</taxon>
        <taxon>Collembola</taxon>
        <taxon>Entomobryomorpha</taxon>
        <taxon>Isotomoidea</taxon>
        <taxon>Isotomidae</taxon>
        <taxon>Proisotominae</taxon>
        <taxon>Folsomia</taxon>
    </lineage>
</organism>
<feature type="compositionally biased region" description="Acidic residues" evidence="1">
    <location>
        <begin position="251"/>
        <end position="267"/>
    </location>
</feature>
<name>A0A226EFN6_FOLCA</name>
<feature type="region of interest" description="Disordered" evidence="1">
    <location>
        <begin position="248"/>
        <end position="267"/>
    </location>
</feature>
<evidence type="ECO:0000313" key="2">
    <source>
        <dbReference type="EMBL" id="OXA56395.1"/>
    </source>
</evidence>
<dbReference type="AlphaFoldDB" id="A0A226EFN6"/>
<protein>
    <submittedName>
        <fullName evidence="2">Uncharacterized protein</fullName>
    </submittedName>
</protein>
<proteinExistence type="predicted"/>
<accession>A0A226EFN6</accession>
<evidence type="ECO:0000256" key="1">
    <source>
        <dbReference type="SAM" id="MobiDB-lite"/>
    </source>
</evidence>
<feature type="compositionally biased region" description="Polar residues" evidence="1">
    <location>
        <begin position="76"/>
        <end position="86"/>
    </location>
</feature>
<evidence type="ECO:0000313" key="3">
    <source>
        <dbReference type="Proteomes" id="UP000198287"/>
    </source>
</evidence>
<dbReference type="Proteomes" id="UP000198287">
    <property type="component" value="Unassembled WGS sequence"/>
</dbReference>
<sequence>MEENDVFFSAADNIPPTISQGKFGMASGLRKPCALSDSSNSIKKSKLGLGNIPSFGFKKPTPLGIKKQATRSIASIEDLTTNNNETNGKHRSNSVPSNNKKPSQPLKDLNEFYDFGDDGDDWYPEQEYLRDFSIRDLKDYIISSPIEINLEEEDELIPRINDDFTWTGRLDDSYQEQDDDDDENYPEIETIPSGYATRNCVENQVWVCDLEYEKDDPIISQPPTLKYDPASHSAFMSDYLSAINMLPSISSDEDSTDVSNDEDSNEI</sequence>
<gene>
    <name evidence="2" type="ORF">Fcan01_09668</name>
</gene>